<dbReference type="SUPFAM" id="SSF51445">
    <property type="entry name" value="(Trans)glycosidases"/>
    <property type="match status" value="1"/>
</dbReference>
<accession>D4QF63</accession>
<reference evidence="2" key="1">
    <citation type="submission" date="2009-11" db="EMBL/GenBank/DDBJ databases">
        <title>cDNA cloning of beta-1,4-mannanase from the disc abalone, Haliotis discus discus.</title>
        <authorList>
            <person name="Niwa K."/>
        </authorList>
    </citation>
    <scope>NUCLEOTIDE SEQUENCE</scope>
</reference>
<dbReference type="PANTHER" id="PTHR37398:SF3">
    <property type="entry name" value="GLYCOSIDE HYDROLASE FAMILY 5 DOMAIN-CONTAINING PROTEIN"/>
    <property type="match status" value="1"/>
</dbReference>
<dbReference type="AlphaFoldDB" id="D4QF63"/>
<organism evidence="2">
    <name type="scientific">Haliotis discus discus</name>
    <name type="common">disc abalone</name>
    <dbReference type="NCBI Taxonomy" id="91233"/>
    <lineage>
        <taxon>Eukaryota</taxon>
        <taxon>Metazoa</taxon>
        <taxon>Spiralia</taxon>
        <taxon>Lophotrochozoa</taxon>
        <taxon>Mollusca</taxon>
        <taxon>Gastropoda</taxon>
        <taxon>Vetigastropoda</taxon>
        <taxon>Lepetellida</taxon>
        <taxon>Haliotoidea</taxon>
        <taxon>Haliotidae</taxon>
        <taxon>Haliotis</taxon>
    </lineage>
</organism>
<dbReference type="EMBL" id="AB534182">
    <property type="protein sequence ID" value="BAI99559.1"/>
    <property type="molecule type" value="mRNA"/>
</dbReference>
<dbReference type="InterPro" id="IPR017853">
    <property type="entry name" value="GH"/>
</dbReference>
<sequence length="377" mass="41462">MAVSLLVLLACGIAAVQCSRLSVQGNHFVKGGQKVFLSGANLAWVQYAYDFGNNLYKGRVQGILEGYIRDLSKAGGNSMRVWIHMEGANTPEFDSSGHVIGMDKGGTMLADLKSMLNYAASHNVLIFLCLWNGAVNQGSHDHLDGLIRDTNKLQSYINKALIPMVKGLAGLPGLGGWEVINEPEGVLMPDVANSDPCFDTTHLKNSGAGWAGKLYKYDDFLRFINWQAAAIKSADAHTLVTMGSWNAKSNVNIKGYYNHYFDACLIKAGGKKQGVLDFFQIHSYDWQGKFDEVSPFTMAASAYHMDKPIVIGEFRESQGAGMTIQEMFNHAYNTGYSGAWTWAITDDWTPKDTWALQQVGITTVANRHDHGLVKFTL</sequence>
<feature type="signal peptide" evidence="1">
    <location>
        <begin position="1"/>
        <end position="18"/>
    </location>
</feature>
<protein>
    <submittedName>
        <fullName evidence="2">Beta-1,4-mannanase</fullName>
    </submittedName>
</protein>
<evidence type="ECO:0000256" key="1">
    <source>
        <dbReference type="SAM" id="SignalP"/>
    </source>
</evidence>
<name>D4QF63_HALDI</name>
<proteinExistence type="evidence at transcript level"/>
<keyword evidence="1" id="KW-0732">Signal</keyword>
<dbReference type="PANTHER" id="PTHR37398">
    <property type="entry name" value="ENDO-BETA-1,4-MANNANASE"/>
    <property type="match status" value="1"/>
</dbReference>
<gene>
    <name evidence="2" type="primary">ManHDD</name>
</gene>
<dbReference type="Gene3D" id="3.20.20.80">
    <property type="entry name" value="Glycosidases"/>
    <property type="match status" value="1"/>
</dbReference>
<dbReference type="CAZy" id="GH5">
    <property type="family name" value="Glycoside Hydrolase Family 5"/>
</dbReference>
<feature type="chain" id="PRO_5003062062" evidence="1">
    <location>
        <begin position="19"/>
        <end position="377"/>
    </location>
</feature>
<evidence type="ECO:0000313" key="2">
    <source>
        <dbReference type="EMBL" id="BAI99559.1"/>
    </source>
</evidence>